<reference evidence="1" key="2">
    <citation type="submission" date="2016-06" db="EMBL/GenBank/DDBJ databases">
        <title>The genome of a short-lived fish provides insights into sex chromosome evolution and the genetic control of aging.</title>
        <authorList>
            <person name="Reichwald K."/>
            <person name="Felder M."/>
            <person name="Petzold A."/>
            <person name="Koch P."/>
            <person name="Groth M."/>
            <person name="Platzer M."/>
        </authorList>
    </citation>
    <scope>NUCLEOTIDE SEQUENCE</scope>
    <source>
        <tissue evidence="1">Brain</tissue>
    </source>
</reference>
<accession>A0A1A7YR78</accession>
<name>A0A1A7YR78_9TELE</name>
<sequence>KLWTSKVKCCRCLCEYVQTCLKQSSVYKLMYLLCHFLWVFSLMQRHCLHIRMTTDSPNMFGWSCQHICVLTYYILKKYHLSLIDL</sequence>
<feature type="non-terminal residue" evidence="1">
    <location>
        <position position="85"/>
    </location>
</feature>
<feature type="non-terminal residue" evidence="1">
    <location>
        <position position="1"/>
    </location>
</feature>
<gene>
    <name evidence="1" type="primary">CR847950.4</name>
</gene>
<evidence type="ECO:0000313" key="1">
    <source>
        <dbReference type="EMBL" id="SBP32716.1"/>
    </source>
</evidence>
<organism evidence="1">
    <name type="scientific">Iconisemion striatum</name>
    <dbReference type="NCBI Taxonomy" id="60296"/>
    <lineage>
        <taxon>Eukaryota</taxon>
        <taxon>Metazoa</taxon>
        <taxon>Chordata</taxon>
        <taxon>Craniata</taxon>
        <taxon>Vertebrata</taxon>
        <taxon>Euteleostomi</taxon>
        <taxon>Actinopterygii</taxon>
        <taxon>Neopterygii</taxon>
        <taxon>Teleostei</taxon>
        <taxon>Neoteleostei</taxon>
        <taxon>Acanthomorphata</taxon>
        <taxon>Ovalentaria</taxon>
        <taxon>Atherinomorphae</taxon>
        <taxon>Cyprinodontiformes</taxon>
        <taxon>Nothobranchiidae</taxon>
        <taxon>Iconisemion</taxon>
    </lineage>
</organism>
<dbReference type="EMBL" id="HADX01010484">
    <property type="protein sequence ID" value="SBP32716.1"/>
    <property type="molecule type" value="Transcribed_RNA"/>
</dbReference>
<proteinExistence type="predicted"/>
<dbReference type="AlphaFoldDB" id="A0A1A7YR78"/>
<reference evidence="1" key="1">
    <citation type="submission" date="2016-05" db="EMBL/GenBank/DDBJ databases">
        <authorList>
            <person name="Lavstsen T."/>
            <person name="Jespersen J.S."/>
        </authorList>
    </citation>
    <scope>NUCLEOTIDE SEQUENCE</scope>
    <source>
        <tissue evidence="1">Brain</tissue>
    </source>
</reference>
<protein>
    <submittedName>
        <fullName evidence="1">Uncharacterized protein</fullName>
    </submittedName>
</protein>